<dbReference type="InterPro" id="IPR036866">
    <property type="entry name" value="RibonucZ/Hydroxyglut_hydro"/>
</dbReference>
<keyword evidence="3" id="KW-1185">Reference proteome</keyword>
<proteinExistence type="predicted"/>
<feature type="domain" description="Metallo-beta-lactamase" evidence="1">
    <location>
        <begin position="87"/>
        <end position="280"/>
    </location>
</feature>
<dbReference type="Proteomes" id="UP000268033">
    <property type="component" value="Unassembled WGS sequence"/>
</dbReference>
<accession>A0A3N1PGH8</accession>
<dbReference type="Pfam" id="PF12706">
    <property type="entry name" value="Lactamase_B_2"/>
    <property type="match status" value="1"/>
</dbReference>
<dbReference type="PANTHER" id="PTHR15032">
    <property type="entry name" value="N-ACYL-PHOSPHATIDYLETHANOLAMINE-HYDROLYZING PHOSPHOLIPASE D"/>
    <property type="match status" value="1"/>
</dbReference>
<dbReference type="InterPro" id="IPR001279">
    <property type="entry name" value="Metallo-B-lactamas"/>
</dbReference>
<gene>
    <name evidence="2" type="ORF">EDC28_101258</name>
</gene>
<evidence type="ECO:0000313" key="3">
    <source>
        <dbReference type="Proteomes" id="UP000268033"/>
    </source>
</evidence>
<name>A0A3N1PGH8_9GAMM</name>
<reference evidence="2 3" key="1">
    <citation type="submission" date="2018-11" db="EMBL/GenBank/DDBJ databases">
        <title>Genomic Encyclopedia of Type Strains, Phase IV (KMG-IV): sequencing the most valuable type-strain genomes for metagenomic binning, comparative biology and taxonomic classification.</title>
        <authorList>
            <person name="Goeker M."/>
        </authorList>
    </citation>
    <scope>NUCLEOTIDE SEQUENCE [LARGE SCALE GENOMIC DNA]</scope>
    <source>
        <strain evidence="2 3">DSM 21945</strain>
    </source>
</reference>
<dbReference type="SUPFAM" id="SSF56281">
    <property type="entry name" value="Metallo-hydrolase/oxidoreductase"/>
    <property type="match status" value="1"/>
</dbReference>
<dbReference type="AlphaFoldDB" id="A0A3N1PGH8"/>
<dbReference type="STRING" id="584787.GCA_001247655_01851"/>
<protein>
    <submittedName>
        <fullName evidence="2">L-ascorbate metabolism protein UlaG (Beta-lactamase superfamily)</fullName>
    </submittedName>
</protein>
<dbReference type="GO" id="GO:0005737">
    <property type="term" value="C:cytoplasm"/>
    <property type="evidence" value="ECO:0007669"/>
    <property type="project" value="TreeGrafter"/>
</dbReference>
<sequence>MSNNSALPRYRFDGKQYRNTQPLPKSGFKETVKIFWDFFFNKPSNTQPAAPFEVKKLTQAELLAAPDNSLWRLGHSTLLLKLAGEFYLTDPVFSERASPFQWMGPKRFHATPIGIEQLPPIKAVILSHDHYDHLDKAAVKALAANTQYFITPTGVGDLLAKWGIKEEKIRQLDWWQQTELGALTLVATPSQHFSGRGLGDGNQRLWCSWVIKAPQCRIFFSGDSGYFDGFKAIGEQHGPFDLTLMETGAYDPKWPGVHMQPKESLQAHLDVQGQWLLPIHNGTFDLAMHAWFDPFEQILALANSRQVALCTPAMAERLDITAPHKGQPWWRPLAKEAMAQSGIVANEPS</sequence>
<dbReference type="EMBL" id="RJUL01000001">
    <property type="protein sequence ID" value="ROQ30572.1"/>
    <property type="molecule type" value="Genomic_DNA"/>
</dbReference>
<evidence type="ECO:0000313" key="2">
    <source>
        <dbReference type="EMBL" id="ROQ30572.1"/>
    </source>
</evidence>
<comment type="caution">
    <text evidence="2">The sequence shown here is derived from an EMBL/GenBank/DDBJ whole genome shotgun (WGS) entry which is preliminary data.</text>
</comment>
<dbReference type="PANTHER" id="PTHR15032:SF4">
    <property type="entry name" value="N-ACYL-PHOSPHATIDYLETHANOLAMINE-HYDROLYZING PHOSPHOLIPASE D"/>
    <property type="match status" value="1"/>
</dbReference>
<dbReference type="Gene3D" id="3.60.15.10">
    <property type="entry name" value="Ribonuclease Z/Hydroxyacylglutathione hydrolase-like"/>
    <property type="match status" value="1"/>
</dbReference>
<dbReference type="RefSeq" id="WP_244946520.1">
    <property type="nucleotide sequence ID" value="NZ_RJUL01000001.1"/>
</dbReference>
<organism evidence="2 3">
    <name type="scientific">Gallaecimonas pentaromativorans</name>
    <dbReference type="NCBI Taxonomy" id="584787"/>
    <lineage>
        <taxon>Bacteria</taxon>
        <taxon>Pseudomonadati</taxon>
        <taxon>Pseudomonadota</taxon>
        <taxon>Gammaproteobacteria</taxon>
        <taxon>Enterobacterales</taxon>
        <taxon>Gallaecimonadaceae</taxon>
        <taxon>Gallaecimonas</taxon>
    </lineage>
</organism>
<evidence type="ECO:0000259" key="1">
    <source>
        <dbReference type="Pfam" id="PF12706"/>
    </source>
</evidence>